<reference evidence="5" key="2">
    <citation type="submission" date="2025-09" db="UniProtKB">
        <authorList>
            <consortium name="Ensembl"/>
        </authorList>
    </citation>
    <scope>IDENTIFICATION</scope>
</reference>
<name>A0A3Q3X4P0_MOLML</name>
<dbReference type="InterPro" id="IPR043556">
    <property type="entry name" value="StARD5/6"/>
</dbReference>
<sequence>TVNNLTSSPLEDFYLSYRPQMKQSLMSTCRSPCRSFAWWYPFCFALLIQALTHYIPCLISICRTVTPSAAMGIIAPRDFADVILVKKYEDGTISSNGVLCEGFNHQCGCFCVPISEEPNKTQVLSFFQADLGGFLYRSMVDSFFPSISKKSILRAENASF</sequence>
<dbReference type="STRING" id="94237.ENSMMOP00000020239"/>
<dbReference type="SUPFAM" id="SSF55961">
    <property type="entry name" value="Bet v1-like"/>
    <property type="match status" value="1"/>
</dbReference>
<dbReference type="PANTHER" id="PTHR46374">
    <property type="entry name" value="PROTEIN CBG07384"/>
    <property type="match status" value="1"/>
</dbReference>
<evidence type="ECO:0000256" key="1">
    <source>
        <dbReference type="ARBA" id="ARBA00022448"/>
    </source>
</evidence>
<dbReference type="AlphaFoldDB" id="A0A3Q3X4P0"/>
<proteinExistence type="predicted"/>
<evidence type="ECO:0000313" key="5">
    <source>
        <dbReference type="Ensembl" id="ENSMMOP00000020239.1"/>
    </source>
</evidence>
<dbReference type="GO" id="GO:0120020">
    <property type="term" value="F:cholesterol transfer activity"/>
    <property type="evidence" value="ECO:0007669"/>
    <property type="project" value="TreeGrafter"/>
</dbReference>
<dbReference type="Proteomes" id="UP000261620">
    <property type="component" value="Unplaced"/>
</dbReference>
<keyword evidence="2" id="KW-0445">Lipid transport</keyword>
<keyword evidence="3" id="KW-0446">Lipid-binding</keyword>
<keyword evidence="4" id="KW-0472">Membrane</keyword>
<evidence type="ECO:0000256" key="4">
    <source>
        <dbReference type="SAM" id="Phobius"/>
    </source>
</evidence>
<evidence type="ECO:0000256" key="3">
    <source>
        <dbReference type="ARBA" id="ARBA00023121"/>
    </source>
</evidence>
<organism evidence="5 6">
    <name type="scientific">Mola mola</name>
    <name type="common">Ocean sunfish</name>
    <name type="synonym">Tetraodon mola</name>
    <dbReference type="NCBI Taxonomy" id="94237"/>
    <lineage>
        <taxon>Eukaryota</taxon>
        <taxon>Metazoa</taxon>
        <taxon>Chordata</taxon>
        <taxon>Craniata</taxon>
        <taxon>Vertebrata</taxon>
        <taxon>Euteleostomi</taxon>
        <taxon>Actinopterygii</taxon>
        <taxon>Neopterygii</taxon>
        <taxon>Teleostei</taxon>
        <taxon>Neoteleostei</taxon>
        <taxon>Acanthomorphata</taxon>
        <taxon>Eupercaria</taxon>
        <taxon>Tetraodontiformes</taxon>
        <taxon>Molidae</taxon>
        <taxon>Mola</taxon>
    </lineage>
</organism>
<accession>A0A3Q3X4P0</accession>
<dbReference type="GO" id="GO:0015485">
    <property type="term" value="F:cholesterol binding"/>
    <property type="evidence" value="ECO:0007669"/>
    <property type="project" value="TreeGrafter"/>
</dbReference>
<dbReference type="Ensembl" id="ENSMMOT00000020573.1">
    <property type="protein sequence ID" value="ENSMMOP00000020239.1"/>
    <property type="gene ID" value="ENSMMOG00000015383.1"/>
</dbReference>
<keyword evidence="4" id="KW-0812">Transmembrane</keyword>
<dbReference type="GO" id="GO:0070508">
    <property type="term" value="P:cholesterol import"/>
    <property type="evidence" value="ECO:0007669"/>
    <property type="project" value="TreeGrafter"/>
</dbReference>
<evidence type="ECO:0000313" key="6">
    <source>
        <dbReference type="Proteomes" id="UP000261620"/>
    </source>
</evidence>
<keyword evidence="1" id="KW-0813">Transport</keyword>
<dbReference type="PANTHER" id="PTHR46374:SF3">
    <property type="entry name" value="STAR-RELATED LIPID TRANSFER PROTEIN 5"/>
    <property type="match status" value="1"/>
</dbReference>
<dbReference type="InterPro" id="IPR023393">
    <property type="entry name" value="START-like_dom_sf"/>
</dbReference>
<feature type="transmembrane region" description="Helical" evidence="4">
    <location>
        <begin position="36"/>
        <end position="55"/>
    </location>
</feature>
<keyword evidence="4" id="KW-1133">Transmembrane helix</keyword>
<keyword evidence="6" id="KW-1185">Reference proteome</keyword>
<evidence type="ECO:0000256" key="2">
    <source>
        <dbReference type="ARBA" id="ARBA00023055"/>
    </source>
</evidence>
<reference evidence="5" key="1">
    <citation type="submission" date="2025-08" db="UniProtKB">
        <authorList>
            <consortium name="Ensembl"/>
        </authorList>
    </citation>
    <scope>IDENTIFICATION</scope>
</reference>
<dbReference type="Gene3D" id="3.30.530.20">
    <property type="match status" value="1"/>
</dbReference>
<protein>
    <submittedName>
        <fullName evidence="5">Uncharacterized protein</fullName>
    </submittedName>
</protein>